<organism evidence="2 3">
    <name type="scientific">Fasciolopsis buskii</name>
    <dbReference type="NCBI Taxonomy" id="27845"/>
    <lineage>
        <taxon>Eukaryota</taxon>
        <taxon>Metazoa</taxon>
        <taxon>Spiralia</taxon>
        <taxon>Lophotrochozoa</taxon>
        <taxon>Platyhelminthes</taxon>
        <taxon>Trematoda</taxon>
        <taxon>Digenea</taxon>
        <taxon>Plagiorchiida</taxon>
        <taxon>Echinostomata</taxon>
        <taxon>Echinostomatoidea</taxon>
        <taxon>Fasciolidae</taxon>
        <taxon>Fasciolopsis</taxon>
    </lineage>
</organism>
<dbReference type="EMBL" id="LUCM01009590">
    <property type="protein sequence ID" value="KAA0186731.1"/>
    <property type="molecule type" value="Genomic_DNA"/>
</dbReference>
<accession>A0A8E0RNQ1</accession>
<evidence type="ECO:0000313" key="2">
    <source>
        <dbReference type="EMBL" id="KAA0186731.1"/>
    </source>
</evidence>
<reference evidence="2" key="1">
    <citation type="submission" date="2019-05" db="EMBL/GenBank/DDBJ databases">
        <title>Annotation for the trematode Fasciolopsis buski.</title>
        <authorList>
            <person name="Choi Y.-J."/>
        </authorList>
    </citation>
    <scope>NUCLEOTIDE SEQUENCE</scope>
    <source>
        <strain evidence="2">HT</strain>
        <tissue evidence="2">Whole worm</tissue>
    </source>
</reference>
<keyword evidence="1" id="KW-0812">Transmembrane</keyword>
<dbReference type="AlphaFoldDB" id="A0A8E0RNQ1"/>
<keyword evidence="3" id="KW-1185">Reference proteome</keyword>
<comment type="caution">
    <text evidence="2">The sequence shown here is derived from an EMBL/GenBank/DDBJ whole genome shotgun (WGS) entry which is preliminary data.</text>
</comment>
<keyword evidence="1" id="KW-0472">Membrane</keyword>
<name>A0A8E0RNQ1_9TREM</name>
<dbReference type="OrthoDB" id="6256597at2759"/>
<gene>
    <name evidence="2" type="ORF">FBUS_03800</name>
</gene>
<protein>
    <submittedName>
        <fullName evidence="2">Uncharacterized protein</fullName>
    </submittedName>
</protein>
<sequence length="85" mass="9005">MVSISPMRAVFVVTLALLVITGIVALAIDKSITSEFQLISYAISVGVYSAISSVPPIGWMMASLWVSVIGVIIATVFLFSDPESI</sequence>
<proteinExistence type="predicted"/>
<feature type="transmembrane region" description="Helical" evidence="1">
    <location>
        <begin position="57"/>
        <end position="79"/>
    </location>
</feature>
<keyword evidence="1" id="KW-1133">Transmembrane helix</keyword>
<evidence type="ECO:0000256" key="1">
    <source>
        <dbReference type="SAM" id="Phobius"/>
    </source>
</evidence>
<feature type="transmembrane region" description="Helical" evidence="1">
    <location>
        <begin position="6"/>
        <end position="28"/>
    </location>
</feature>
<dbReference type="Proteomes" id="UP000728185">
    <property type="component" value="Unassembled WGS sequence"/>
</dbReference>
<evidence type="ECO:0000313" key="3">
    <source>
        <dbReference type="Proteomes" id="UP000728185"/>
    </source>
</evidence>